<evidence type="ECO:0000256" key="2">
    <source>
        <dbReference type="ARBA" id="ARBA00022527"/>
    </source>
</evidence>
<dbReference type="GO" id="GO:0051726">
    <property type="term" value="P:regulation of cell cycle"/>
    <property type="evidence" value="ECO:0007669"/>
    <property type="project" value="TreeGrafter"/>
</dbReference>
<dbReference type="InterPro" id="IPR045216">
    <property type="entry name" value="CK2_alpha"/>
</dbReference>
<dbReference type="Proteomes" id="UP000663824">
    <property type="component" value="Unassembled WGS sequence"/>
</dbReference>
<dbReference type="GO" id="GO:0005634">
    <property type="term" value="C:nucleus"/>
    <property type="evidence" value="ECO:0007669"/>
    <property type="project" value="TreeGrafter"/>
</dbReference>
<comment type="catalytic activity">
    <reaction evidence="7">
        <text>L-threonyl-[protein] + ATP = O-phospho-L-threonyl-[protein] + ADP + H(+)</text>
        <dbReference type="Rhea" id="RHEA:46608"/>
        <dbReference type="Rhea" id="RHEA-COMP:11060"/>
        <dbReference type="Rhea" id="RHEA-COMP:11605"/>
        <dbReference type="ChEBI" id="CHEBI:15378"/>
        <dbReference type="ChEBI" id="CHEBI:30013"/>
        <dbReference type="ChEBI" id="CHEBI:30616"/>
        <dbReference type="ChEBI" id="CHEBI:61977"/>
        <dbReference type="ChEBI" id="CHEBI:456216"/>
        <dbReference type="EC" id="2.7.11.1"/>
    </reaction>
</comment>
<dbReference type="AlphaFoldDB" id="A0A816MV70"/>
<dbReference type="EMBL" id="CAJNRE010003018">
    <property type="protein sequence ID" value="CAF2002037.1"/>
    <property type="molecule type" value="Genomic_DNA"/>
</dbReference>
<gene>
    <name evidence="11" type="ORF">MBJ925_LOCUS8280</name>
</gene>
<comment type="catalytic activity">
    <reaction evidence="8">
        <text>L-seryl-[protein] + ATP = O-phospho-L-seryl-[protein] + ADP + H(+)</text>
        <dbReference type="Rhea" id="RHEA:17989"/>
        <dbReference type="Rhea" id="RHEA-COMP:9863"/>
        <dbReference type="Rhea" id="RHEA-COMP:11604"/>
        <dbReference type="ChEBI" id="CHEBI:15378"/>
        <dbReference type="ChEBI" id="CHEBI:29999"/>
        <dbReference type="ChEBI" id="CHEBI:30616"/>
        <dbReference type="ChEBI" id="CHEBI:83421"/>
        <dbReference type="ChEBI" id="CHEBI:456216"/>
        <dbReference type="EC" id="2.7.11.1"/>
    </reaction>
</comment>
<protein>
    <recommendedName>
        <fullName evidence="1">non-specific serine/threonine protein kinase</fullName>
        <ecNumber evidence="1">2.7.11.1</ecNumber>
    </recommendedName>
</protein>
<dbReference type="SMART" id="SM00220">
    <property type="entry name" value="S_TKc"/>
    <property type="match status" value="1"/>
</dbReference>
<evidence type="ECO:0000256" key="6">
    <source>
        <dbReference type="ARBA" id="ARBA00022840"/>
    </source>
</evidence>
<feature type="binding site" evidence="9">
    <location>
        <position position="68"/>
    </location>
    <ligand>
        <name>ATP</name>
        <dbReference type="ChEBI" id="CHEBI:30616"/>
    </ligand>
</feature>
<dbReference type="PANTHER" id="PTHR24054:SF0">
    <property type="entry name" value="CASEIN KINASE II SUBUNIT ALPHA"/>
    <property type="match status" value="1"/>
</dbReference>
<evidence type="ECO:0000256" key="5">
    <source>
        <dbReference type="ARBA" id="ARBA00022777"/>
    </source>
</evidence>
<dbReference type="GO" id="GO:0005829">
    <property type="term" value="C:cytosol"/>
    <property type="evidence" value="ECO:0007669"/>
    <property type="project" value="TreeGrafter"/>
</dbReference>
<dbReference type="PROSITE" id="PS00107">
    <property type="entry name" value="PROTEIN_KINASE_ATP"/>
    <property type="match status" value="1"/>
</dbReference>
<evidence type="ECO:0000256" key="1">
    <source>
        <dbReference type="ARBA" id="ARBA00012513"/>
    </source>
</evidence>
<keyword evidence="6 9" id="KW-0067">ATP-binding</keyword>
<dbReference type="GO" id="GO:0005524">
    <property type="term" value="F:ATP binding"/>
    <property type="evidence" value="ECO:0007669"/>
    <property type="project" value="UniProtKB-UniRule"/>
</dbReference>
<evidence type="ECO:0000256" key="8">
    <source>
        <dbReference type="ARBA" id="ARBA00048679"/>
    </source>
</evidence>
<dbReference type="Gene3D" id="3.30.200.20">
    <property type="entry name" value="Phosphorylase Kinase, domain 1"/>
    <property type="match status" value="1"/>
</dbReference>
<dbReference type="InterPro" id="IPR008266">
    <property type="entry name" value="Tyr_kinase_AS"/>
</dbReference>
<comment type="caution">
    <text evidence="11">The sequence shown here is derived from an EMBL/GenBank/DDBJ whole genome shotgun (WGS) entry which is preliminary data.</text>
</comment>
<keyword evidence="5" id="KW-0418">Kinase</keyword>
<evidence type="ECO:0000259" key="10">
    <source>
        <dbReference type="PROSITE" id="PS50011"/>
    </source>
</evidence>
<sequence>MKLFIKFLTMNASFYEYRMLNIDPDESLLSDTFHIKTRLGNGATSMVYMLVQNDYNQSPDYSKLRVIKISKASEHERCFKNEVKILKQLESSDNFKLFYENVLNSSSTGKFIIFENILFELQSLTLIQSKQLIDIIESLYNCRIIHRDIRPQNLMVDKKCEQLKLIDFGYAETFTINQETKLLPIEGVISYAGLNFFSKFLLNSVAVCYEYERTFDLPCAINLIMYMTDNDVNNKLTSFKDLPSFRERMAATYSYWLDRKNIKKNYADLLNLVDNSQGSPDFGLIKNEIETYFNMLD</sequence>
<dbReference type="PROSITE" id="PS00109">
    <property type="entry name" value="PROTEIN_KINASE_TYR"/>
    <property type="match status" value="1"/>
</dbReference>
<reference evidence="11" key="1">
    <citation type="submission" date="2021-02" db="EMBL/GenBank/DDBJ databases">
        <authorList>
            <person name="Nowell W R."/>
        </authorList>
    </citation>
    <scope>NUCLEOTIDE SEQUENCE</scope>
</reference>
<keyword evidence="4 9" id="KW-0547">Nucleotide-binding</keyword>
<organism evidence="11 12">
    <name type="scientific">Rotaria magnacalcarata</name>
    <dbReference type="NCBI Taxonomy" id="392030"/>
    <lineage>
        <taxon>Eukaryota</taxon>
        <taxon>Metazoa</taxon>
        <taxon>Spiralia</taxon>
        <taxon>Gnathifera</taxon>
        <taxon>Rotifera</taxon>
        <taxon>Eurotatoria</taxon>
        <taxon>Bdelloidea</taxon>
        <taxon>Philodinida</taxon>
        <taxon>Philodinidae</taxon>
        <taxon>Rotaria</taxon>
    </lineage>
</organism>
<feature type="domain" description="Protein kinase" evidence="10">
    <location>
        <begin position="33"/>
        <end position="297"/>
    </location>
</feature>
<dbReference type="PANTHER" id="PTHR24054">
    <property type="entry name" value="CASEIN KINASE II SUBUNIT ALPHA"/>
    <property type="match status" value="1"/>
</dbReference>
<keyword evidence="2" id="KW-0723">Serine/threonine-protein kinase</keyword>
<dbReference type="Pfam" id="PF00069">
    <property type="entry name" value="Pkinase"/>
    <property type="match status" value="1"/>
</dbReference>
<proteinExistence type="predicted"/>
<dbReference type="InterPro" id="IPR011009">
    <property type="entry name" value="Kinase-like_dom_sf"/>
</dbReference>
<dbReference type="InterPro" id="IPR000719">
    <property type="entry name" value="Prot_kinase_dom"/>
</dbReference>
<accession>A0A816MV70</accession>
<evidence type="ECO:0000256" key="3">
    <source>
        <dbReference type="ARBA" id="ARBA00022679"/>
    </source>
</evidence>
<dbReference type="InterPro" id="IPR017441">
    <property type="entry name" value="Protein_kinase_ATP_BS"/>
</dbReference>
<evidence type="ECO:0000256" key="7">
    <source>
        <dbReference type="ARBA" id="ARBA00047899"/>
    </source>
</evidence>
<dbReference type="PROSITE" id="PS50011">
    <property type="entry name" value="PROTEIN_KINASE_DOM"/>
    <property type="match status" value="1"/>
</dbReference>
<dbReference type="GO" id="GO:0004674">
    <property type="term" value="F:protein serine/threonine kinase activity"/>
    <property type="evidence" value="ECO:0007669"/>
    <property type="project" value="UniProtKB-KW"/>
</dbReference>
<evidence type="ECO:0000313" key="11">
    <source>
        <dbReference type="EMBL" id="CAF2002037.1"/>
    </source>
</evidence>
<keyword evidence="3" id="KW-0808">Transferase</keyword>
<dbReference type="Gene3D" id="1.10.510.10">
    <property type="entry name" value="Transferase(Phosphotransferase) domain 1"/>
    <property type="match status" value="1"/>
</dbReference>
<dbReference type="SUPFAM" id="SSF56112">
    <property type="entry name" value="Protein kinase-like (PK-like)"/>
    <property type="match status" value="1"/>
</dbReference>
<evidence type="ECO:0000313" key="12">
    <source>
        <dbReference type="Proteomes" id="UP000663824"/>
    </source>
</evidence>
<dbReference type="EC" id="2.7.11.1" evidence="1"/>
<dbReference type="GO" id="GO:0005956">
    <property type="term" value="C:protein kinase CK2 complex"/>
    <property type="evidence" value="ECO:0007669"/>
    <property type="project" value="TreeGrafter"/>
</dbReference>
<evidence type="ECO:0000256" key="9">
    <source>
        <dbReference type="PROSITE-ProRule" id="PRU10141"/>
    </source>
</evidence>
<name>A0A816MV70_9BILA</name>
<evidence type="ECO:0000256" key="4">
    <source>
        <dbReference type="ARBA" id="ARBA00022741"/>
    </source>
</evidence>